<dbReference type="UniPathway" id="UPA00251">
    <property type="reaction ID" value="UER00317"/>
</dbReference>
<keyword evidence="7 9" id="KW-0413">Isomerase</keyword>
<dbReference type="InterPro" id="IPR004639">
    <property type="entry name" value="4pyrrol_synth_GluAld_NH2Trfase"/>
</dbReference>
<dbReference type="Proteomes" id="UP000297975">
    <property type="component" value="Unassembled WGS sequence"/>
</dbReference>
<dbReference type="GO" id="GO:0030170">
    <property type="term" value="F:pyridoxal phosphate binding"/>
    <property type="evidence" value="ECO:0007669"/>
    <property type="project" value="InterPro"/>
</dbReference>
<comment type="caution">
    <text evidence="10">The sequence shown here is derived from an EMBL/GenBank/DDBJ whole genome shotgun (WGS) entry which is preliminary data.</text>
</comment>
<organism evidence="10 11">
    <name type="scientific">Filobacillus milosensis</name>
    <dbReference type="NCBI Taxonomy" id="94137"/>
    <lineage>
        <taxon>Bacteria</taxon>
        <taxon>Bacillati</taxon>
        <taxon>Bacillota</taxon>
        <taxon>Bacilli</taxon>
        <taxon>Bacillales</taxon>
        <taxon>Bacillaceae</taxon>
        <taxon>Filobacillus</taxon>
    </lineage>
</organism>
<dbReference type="Pfam" id="PF00202">
    <property type="entry name" value="Aminotran_3"/>
    <property type="match status" value="1"/>
</dbReference>
<evidence type="ECO:0000256" key="4">
    <source>
        <dbReference type="ARBA" id="ARBA00008981"/>
    </source>
</evidence>
<comment type="similarity">
    <text evidence="4 9">Belongs to the class-III pyridoxal-phosphate-dependent aminotransferase family. HemL subfamily.</text>
</comment>
<dbReference type="InterPro" id="IPR015421">
    <property type="entry name" value="PyrdxlP-dep_Trfase_major"/>
</dbReference>
<name>A0A4Y8IV45_9BACI</name>
<evidence type="ECO:0000256" key="5">
    <source>
        <dbReference type="ARBA" id="ARBA00022490"/>
    </source>
</evidence>
<dbReference type="InterPro" id="IPR015422">
    <property type="entry name" value="PyrdxlP-dep_Trfase_small"/>
</dbReference>
<dbReference type="EC" id="5.4.3.8" evidence="9"/>
<dbReference type="FunFam" id="3.40.640.10:FF:000021">
    <property type="entry name" value="Glutamate-1-semialdehyde 2,1-aminomutase"/>
    <property type="match status" value="1"/>
</dbReference>
<dbReference type="InterPro" id="IPR049704">
    <property type="entry name" value="Aminotrans_3_PPA_site"/>
</dbReference>
<dbReference type="PROSITE" id="PS00600">
    <property type="entry name" value="AA_TRANSFER_CLASS_3"/>
    <property type="match status" value="1"/>
</dbReference>
<feature type="modified residue" description="N6-(pyridoxal phosphate)lysine" evidence="9">
    <location>
        <position position="268"/>
    </location>
</feature>
<dbReference type="PANTHER" id="PTHR43713">
    <property type="entry name" value="GLUTAMATE-1-SEMIALDEHYDE 2,1-AMINOMUTASE"/>
    <property type="match status" value="1"/>
</dbReference>
<dbReference type="NCBIfam" id="TIGR00713">
    <property type="entry name" value="hemL"/>
    <property type="match status" value="1"/>
</dbReference>
<dbReference type="OrthoDB" id="9807885at2"/>
<dbReference type="InterPro" id="IPR005814">
    <property type="entry name" value="Aminotrans_3"/>
</dbReference>
<comment type="subunit">
    <text evidence="9">Homodimer.</text>
</comment>
<comment type="pathway">
    <text evidence="3">Porphyrin-containing compound metabolism; protoporphyrin-IX biosynthesis; 5-aminolevulinate from L-glutamyl-tRNA(Glu): step 2/2.</text>
</comment>
<proteinExistence type="inferred from homology"/>
<keyword evidence="11" id="KW-1185">Reference proteome</keyword>
<comment type="cofactor">
    <cofactor evidence="2 9">
        <name>pyridoxal 5'-phosphate</name>
        <dbReference type="ChEBI" id="CHEBI:597326"/>
    </cofactor>
</comment>
<reference evidence="10 11" key="1">
    <citation type="submission" date="2019-03" db="EMBL/GenBank/DDBJ databases">
        <authorList>
            <person name="He R.-H."/>
        </authorList>
    </citation>
    <scope>NUCLEOTIDE SEQUENCE [LARGE SCALE GENOMIC DNA]</scope>
    <source>
        <strain evidence="11">SH 714</strain>
    </source>
</reference>
<dbReference type="Gene3D" id="3.90.1150.10">
    <property type="entry name" value="Aspartate Aminotransferase, domain 1"/>
    <property type="match status" value="1"/>
</dbReference>
<keyword evidence="8 9" id="KW-0627">Porphyrin biosynthesis</keyword>
<dbReference type="EMBL" id="SOPW01000001">
    <property type="protein sequence ID" value="TFB24943.1"/>
    <property type="molecule type" value="Genomic_DNA"/>
</dbReference>
<protein>
    <recommendedName>
        <fullName evidence="9">Glutamate-1-semialdehyde 2,1-aminomutase</fullName>
        <shortName evidence="9">GSA</shortName>
        <ecNumber evidence="9">5.4.3.8</ecNumber>
    </recommendedName>
    <alternativeName>
        <fullName evidence="9">Glutamate-1-semialdehyde aminotransferase</fullName>
        <shortName evidence="9">GSA-AT</shortName>
    </alternativeName>
</protein>
<dbReference type="GO" id="GO:0006782">
    <property type="term" value="P:protoporphyrinogen IX biosynthetic process"/>
    <property type="evidence" value="ECO:0007669"/>
    <property type="project" value="UniProtKB-UniRule"/>
</dbReference>
<evidence type="ECO:0000256" key="6">
    <source>
        <dbReference type="ARBA" id="ARBA00022898"/>
    </source>
</evidence>
<evidence type="ECO:0000256" key="3">
    <source>
        <dbReference type="ARBA" id="ARBA00004819"/>
    </source>
</evidence>
<comment type="subcellular location">
    <subcellularLocation>
        <location evidence="9">Cytoplasm</location>
    </subcellularLocation>
</comment>
<evidence type="ECO:0000256" key="7">
    <source>
        <dbReference type="ARBA" id="ARBA00023235"/>
    </source>
</evidence>
<dbReference type="InterPro" id="IPR015424">
    <property type="entry name" value="PyrdxlP-dep_Trfase"/>
</dbReference>
<dbReference type="NCBIfam" id="NF000818">
    <property type="entry name" value="PRK00062.1"/>
    <property type="match status" value="1"/>
</dbReference>
<dbReference type="GO" id="GO:0008483">
    <property type="term" value="F:transaminase activity"/>
    <property type="evidence" value="ECO:0007669"/>
    <property type="project" value="InterPro"/>
</dbReference>
<evidence type="ECO:0000256" key="8">
    <source>
        <dbReference type="ARBA" id="ARBA00023244"/>
    </source>
</evidence>
<dbReference type="PANTHER" id="PTHR43713:SF3">
    <property type="entry name" value="GLUTAMATE-1-SEMIALDEHYDE 2,1-AMINOMUTASE 1, CHLOROPLASTIC-RELATED"/>
    <property type="match status" value="1"/>
</dbReference>
<keyword evidence="5 9" id="KW-0963">Cytoplasm</keyword>
<dbReference type="AlphaFoldDB" id="A0A4Y8IV45"/>
<dbReference type="CDD" id="cd00610">
    <property type="entry name" value="OAT_like"/>
    <property type="match status" value="1"/>
</dbReference>
<dbReference type="HAMAP" id="MF_00375">
    <property type="entry name" value="HemL_aminotrans_3"/>
    <property type="match status" value="1"/>
</dbReference>
<dbReference type="RefSeq" id="WP_134338404.1">
    <property type="nucleotide sequence ID" value="NZ_SOPW01000001.1"/>
</dbReference>
<dbReference type="GO" id="GO:0042286">
    <property type="term" value="F:glutamate-1-semialdehyde 2,1-aminomutase activity"/>
    <property type="evidence" value="ECO:0007669"/>
    <property type="project" value="UniProtKB-UniRule"/>
</dbReference>
<keyword evidence="6 9" id="KW-0663">Pyridoxal phosphate</keyword>
<evidence type="ECO:0000313" key="11">
    <source>
        <dbReference type="Proteomes" id="UP000297975"/>
    </source>
</evidence>
<accession>A0A4Y8IV45</accession>
<evidence type="ECO:0000313" key="10">
    <source>
        <dbReference type="EMBL" id="TFB24943.1"/>
    </source>
</evidence>
<evidence type="ECO:0000256" key="2">
    <source>
        <dbReference type="ARBA" id="ARBA00001933"/>
    </source>
</evidence>
<evidence type="ECO:0000256" key="9">
    <source>
        <dbReference type="HAMAP-Rule" id="MF_00375"/>
    </source>
</evidence>
<dbReference type="SUPFAM" id="SSF53383">
    <property type="entry name" value="PLP-dependent transferases"/>
    <property type="match status" value="1"/>
</dbReference>
<dbReference type="GO" id="GO:0005737">
    <property type="term" value="C:cytoplasm"/>
    <property type="evidence" value="ECO:0007669"/>
    <property type="project" value="UniProtKB-SubCell"/>
</dbReference>
<gene>
    <name evidence="9 10" type="primary">hemL</name>
    <name evidence="10" type="ORF">E3U55_00700</name>
</gene>
<dbReference type="Gene3D" id="3.40.640.10">
    <property type="entry name" value="Type I PLP-dependent aspartate aminotransferase-like (Major domain)"/>
    <property type="match status" value="1"/>
</dbReference>
<evidence type="ECO:0000256" key="1">
    <source>
        <dbReference type="ARBA" id="ARBA00001579"/>
    </source>
</evidence>
<sequence>MSNHEKSKALFNEAVDLLPGGVNSPVRAFNSVNMDPIYMEEGKGSKIYDVDGNEYIDYVLSWGPLILGHAHEKVVSTLKKVMEKGTSFGANVEYENKLAKLVIDRVPSIEMVRMVNSGTEATMSALRLARGYTGRDKILKFEGNYHGHGDSLLIKAGSGVATLGLPDSPGVPSSIAQNTITVPYNDQESVKYAFEQYGDDIAAVIVEPVSGNMGVVPPVNDFLSYLREITEQNGSLLIFDEVMTGFRVGYNCAQGYFGVTPDLTCLGKVIGGGLPVGAYGGKREIMERIAPAGDIYQAGTLSGNPLAMAAGYETLSQLTEESYEEINKKADRLIEGYKQAAEQYGVPLQVNRAGSMIGFFFTDQEVINFETAKSSDLDWFAEYYRAMADQGIFLPPSQFEGMFLSTVHTDEDIEKTIKAAEQVFSQYKK</sequence>
<comment type="catalytic activity">
    <reaction evidence="1 9">
        <text>(S)-4-amino-5-oxopentanoate = 5-aminolevulinate</text>
        <dbReference type="Rhea" id="RHEA:14265"/>
        <dbReference type="ChEBI" id="CHEBI:57501"/>
        <dbReference type="ChEBI" id="CHEBI:356416"/>
        <dbReference type="EC" id="5.4.3.8"/>
    </reaction>
</comment>